<keyword evidence="1" id="KW-0732">Signal</keyword>
<organism evidence="2 3">
    <name type="scientific">Tenacibaculum gallaicum</name>
    <dbReference type="NCBI Taxonomy" id="561505"/>
    <lineage>
        <taxon>Bacteria</taxon>
        <taxon>Pseudomonadati</taxon>
        <taxon>Bacteroidota</taxon>
        <taxon>Flavobacteriia</taxon>
        <taxon>Flavobacteriales</taxon>
        <taxon>Flavobacteriaceae</taxon>
        <taxon>Tenacibaculum</taxon>
    </lineage>
</organism>
<reference evidence="2 3" key="1">
    <citation type="submission" date="2018-08" db="EMBL/GenBank/DDBJ databases">
        <title>Genomic Encyclopedia of Type Strains, Phase IV (KMG-IV): sequencing the most valuable type-strain genomes for metagenomic binning, comparative biology and taxonomic classification.</title>
        <authorList>
            <person name="Goeker M."/>
        </authorList>
    </citation>
    <scope>NUCLEOTIDE SEQUENCE [LARGE SCALE GENOMIC DNA]</scope>
    <source>
        <strain evidence="2 3">DSM 18841</strain>
    </source>
</reference>
<evidence type="ECO:0000313" key="2">
    <source>
        <dbReference type="EMBL" id="REH52357.1"/>
    </source>
</evidence>
<dbReference type="AlphaFoldDB" id="A0A3E0I0W0"/>
<proteinExistence type="predicted"/>
<comment type="caution">
    <text evidence="2">The sequence shown here is derived from an EMBL/GenBank/DDBJ whole genome shotgun (WGS) entry which is preliminary data.</text>
</comment>
<sequence length="154" mass="18124">MMKKHLLILFVAFASLFSAQSQTKKGNYEKIKAFKVAFLSEKLDLTEEEADKFWPLYNIYDKKMIELHKAERYSIKKKILSCGGIDSLTDKESKEIVNKIKSVSKEQYEAKTNFYDKLSTFLSDKKILTLEVAEHEFHRKLIKKLKGKKREHQK</sequence>
<dbReference type="OrthoDB" id="675330at2"/>
<gene>
    <name evidence="2" type="ORF">C7448_10389</name>
</gene>
<accession>A0A3E0I0W0</accession>
<dbReference type="Proteomes" id="UP000256884">
    <property type="component" value="Unassembled WGS sequence"/>
</dbReference>
<feature type="signal peptide" evidence="1">
    <location>
        <begin position="1"/>
        <end position="21"/>
    </location>
</feature>
<dbReference type="EMBL" id="QUNS01000003">
    <property type="protein sequence ID" value="REH52357.1"/>
    <property type="molecule type" value="Genomic_DNA"/>
</dbReference>
<evidence type="ECO:0000256" key="1">
    <source>
        <dbReference type="SAM" id="SignalP"/>
    </source>
</evidence>
<dbReference type="RefSeq" id="WP_147300510.1">
    <property type="nucleotide sequence ID" value="NZ_QUNS01000003.1"/>
</dbReference>
<evidence type="ECO:0000313" key="3">
    <source>
        <dbReference type="Proteomes" id="UP000256884"/>
    </source>
</evidence>
<feature type="chain" id="PRO_5017614868" description="LTXXQ motif family protein" evidence="1">
    <location>
        <begin position="22"/>
        <end position="154"/>
    </location>
</feature>
<evidence type="ECO:0008006" key="4">
    <source>
        <dbReference type="Google" id="ProtNLM"/>
    </source>
</evidence>
<keyword evidence="3" id="KW-1185">Reference proteome</keyword>
<protein>
    <recommendedName>
        <fullName evidence="4">LTXXQ motif family protein</fullName>
    </recommendedName>
</protein>
<name>A0A3E0I0W0_9FLAO</name>